<dbReference type="OrthoDB" id="185373at2759"/>
<dbReference type="AlphaFoldDB" id="A0A200PSB6"/>
<feature type="repeat" description="PPR" evidence="2">
    <location>
        <begin position="330"/>
        <end position="364"/>
    </location>
</feature>
<proteinExistence type="predicted"/>
<keyword evidence="1" id="KW-0677">Repeat</keyword>
<comment type="caution">
    <text evidence="4">The sequence shown here is derived from an EMBL/GenBank/DDBJ whole genome shotgun (WGS) entry which is preliminary data.</text>
</comment>
<dbReference type="Pfam" id="PF13041">
    <property type="entry name" value="PPR_2"/>
    <property type="match status" value="2"/>
</dbReference>
<feature type="repeat" description="PPR" evidence="2">
    <location>
        <begin position="400"/>
        <end position="430"/>
    </location>
</feature>
<feature type="transmembrane region" description="Helical" evidence="3">
    <location>
        <begin position="12"/>
        <end position="31"/>
    </location>
</feature>
<dbReference type="GO" id="GO:0003723">
    <property type="term" value="F:RNA binding"/>
    <property type="evidence" value="ECO:0007669"/>
    <property type="project" value="InterPro"/>
</dbReference>
<evidence type="ECO:0000256" key="1">
    <source>
        <dbReference type="ARBA" id="ARBA00022737"/>
    </source>
</evidence>
<accession>A0A200PSB6</accession>
<reference evidence="4 5" key="1">
    <citation type="journal article" date="2017" name="Mol. Plant">
        <title>The Genome of Medicinal Plant Macleaya cordata Provides New Insights into Benzylisoquinoline Alkaloids Metabolism.</title>
        <authorList>
            <person name="Liu X."/>
            <person name="Liu Y."/>
            <person name="Huang P."/>
            <person name="Ma Y."/>
            <person name="Qing Z."/>
            <person name="Tang Q."/>
            <person name="Cao H."/>
            <person name="Cheng P."/>
            <person name="Zheng Y."/>
            <person name="Yuan Z."/>
            <person name="Zhou Y."/>
            <person name="Liu J."/>
            <person name="Tang Z."/>
            <person name="Zhuo Y."/>
            <person name="Zhang Y."/>
            <person name="Yu L."/>
            <person name="Huang J."/>
            <person name="Yang P."/>
            <person name="Peng Q."/>
            <person name="Zhang J."/>
            <person name="Jiang W."/>
            <person name="Zhang Z."/>
            <person name="Lin K."/>
            <person name="Ro D.K."/>
            <person name="Chen X."/>
            <person name="Xiong X."/>
            <person name="Shang Y."/>
            <person name="Huang S."/>
            <person name="Zeng J."/>
        </authorList>
    </citation>
    <scope>NUCLEOTIDE SEQUENCE [LARGE SCALE GENOMIC DNA]</scope>
    <source>
        <strain evidence="5">cv. BLH2017</strain>
        <tissue evidence="4">Root</tissue>
    </source>
</reference>
<evidence type="ECO:0000256" key="2">
    <source>
        <dbReference type="PROSITE-ProRule" id="PRU00708"/>
    </source>
</evidence>
<dbReference type="InterPro" id="IPR002885">
    <property type="entry name" value="PPR_rpt"/>
</dbReference>
<dbReference type="OMA" id="NPGNYAI"/>
<keyword evidence="5" id="KW-1185">Reference proteome</keyword>
<dbReference type="PROSITE" id="PS51375">
    <property type="entry name" value="PPR"/>
    <property type="match status" value="6"/>
</dbReference>
<dbReference type="InterPro" id="IPR046848">
    <property type="entry name" value="E_motif"/>
</dbReference>
<dbReference type="Gene3D" id="1.25.40.10">
    <property type="entry name" value="Tetratricopeptide repeat domain"/>
    <property type="match status" value="4"/>
</dbReference>
<evidence type="ECO:0000256" key="3">
    <source>
        <dbReference type="SAM" id="Phobius"/>
    </source>
</evidence>
<sequence>MGRGVVGDKWSMRILWLCALGSAVGLWMVGVERQAQNRERMLAESLKAMDGADNQSGEEVCYLHQKNSNLPSSVNLYGRLLKISSSSDQLNQIHAQMLVHGLHHDHFLTSKLITHLVKTGEPERALLVFNWVGCADEFLWTSMIRIYSSLGPFKEAILFYARMRYESLLPNNFCFPFALKSCGNLKALYEGQQIHTEIVKLGFASNIFVQTSLLDMYVKCSRMGTAEQVFDSMEVKNVVSWTAIVAGYCKYGFLEQAKRLFDEMPVRNIVTWNVMIDGLSRFGDVETARSYFDRMPQRNTVSWTIMINGYSRAGDVEKARLLLDLTIWKEVVAWTAMISCYVQNGLPGKAVDLFREMLAVDLKPDAVTVLVVVSAVTELGSLDLVAWIENLIIEGKFESDIRISNAVINMYVRCGSIEKALNVFEKIPKKDVISYNSMITGCATHGNTNQALSLFTKMTQENVKPNGITFIGILTACAHGGLVEEGRCYFRMMLDLGYIDLKSEHYSCMVDILSRAGYLDEAYRLILEMNIRTDASVWGALLGACRIHGNLGLAEVVAQRLFEMEPNNPGNFAILANMYSEKGMWEAAASVRGAMKDNKVFKTPGSSWAEADMHFRTLDYLRFGVMAGNPRCFLKLLITS</sequence>
<keyword evidence="3" id="KW-1133">Transmembrane helix</keyword>
<protein>
    <submittedName>
        <fullName evidence="4">Pentatricopeptide repeat</fullName>
    </submittedName>
</protein>
<dbReference type="NCBIfam" id="TIGR00756">
    <property type="entry name" value="PPR"/>
    <property type="match status" value="6"/>
</dbReference>
<dbReference type="Pfam" id="PF20431">
    <property type="entry name" value="E_motif"/>
    <property type="match status" value="1"/>
</dbReference>
<dbReference type="GO" id="GO:0009451">
    <property type="term" value="P:RNA modification"/>
    <property type="evidence" value="ECO:0007669"/>
    <property type="project" value="InterPro"/>
</dbReference>
<evidence type="ECO:0000313" key="4">
    <source>
        <dbReference type="EMBL" id="OVA01137.1"/>
    </source>
</evidence>
<dbReference type="EMBL" id="MVGT01004182">
    <property type="protein sequence ID" value="OVA01137.1"/>
    <property type="molecule type" value="Genomic_DNA"/>
</dbReference>
<feature type="repeat" description="PPR" evidence="2">
    <location>
        <begin position="299"/>
        <end position="329"/>
    </location>
</feature>
<dbReference type="InterPro" id="IPR011990">
    <property type="entry name" value="TPR-like_helical_dom_sf"/>
</dbReference>
<dbReference type="InterPro" id="IPR046960">
    <property type="entry name" value="PPR_At4g14850-like_plant"/>
</dbReference>
<dbReference type="Proteomes" id="UP000195402">
    <property type="component" value="Unassembled WGS sequence"/>
</dbReference>
<organism evidence="4 5">
    <name type="scientific">Macleaya cordata</name>
    <name type="common">Five-seeded plume-poppy</name>
    <name type="synonym">Bocconia cordata</name>
    <dbReference type="NCBI Taxonomy" id="56857"/>
    <lineage>
        <taxon>Eukaryota</taxon>
        <taxon>Viridiplantae</taxon>
        <taxon>Streptophyta</taxon>
        <taxon>Embryophyta</taxon>
        <taxon>Tracheophyta</taxon>
        <taxon>Spermatophyta</taxon>
        <taxon>Magnoliopsida</taxon>
        <taxon>Ranunculales</taxon>
        <taxon>Papaveraceae</taxon>
        <taxon>Papaveroideae</taxon>
        <taxon>Macleaya</taxon>
    </lineage>
</organism>
<evidence type="ECO:0000313" key="5">
    <source>
        <dbReference type="Proteomes" id="UP000195402"/>
    </source>
</evidence>
<dbReference type="FunFam" id="1.25.40.10:FF:000090">
    <property type="entry name" value="Pentatricopeptide repeat-containing protein, chloroplastic"/>
    <property type="match status" value="1"/>
</dbReference>
<keyword evidence="3" id="KW-0812">Transmembrane</keyword>
<feature type="repeat" description="PPR" evidence="2">
    <location>
        <begin position="431"/>
        <end position="465"/>
    </location>
</feature>
<feature type="repeat" description="PPR" evidence="2">
    <location>
        <begin position="237"/>
        <end position="271"/>
    </location>
</feature>
<feature type="repeat" description="PPR" evidence="2">
    <location>
        <begin position="136"/>
        <end position="170"/>
    </location>
</feature>
<dbReference type="InParanoid" id="A0A200PSB6"/>
<name>A0A200PSB6_MACCD</name>
<gene>
    <name evidence="4" type="ORF">BVC80_8819g16</name>
</gene>
<dbReference type="Pfam" id="PF01535">
    <property type="entry name" value="PPR"/>
    <property type="match status" value="6"/>
</dbReference>
<dbReference type="PANTHER" id="PTHR47926">
    <property type="entry name" value="PENTATRICOPEPTIDE REPEAT-CONTAINING PROTEIN"/>
    <property type="match status" value="1"/>
</dbReference>
<keyword evidence="3" id="KW-0472">Membrane</keyword>
<dbReference type="SUPFAM" id="SSF48452">
    <property type="entry name" value="TPR-like"/>
    <property type="match status" value="1"/>
</dbReference>